<name>A0ABU5DQ22_9BURK</name>
<accession>A0ABU5DQ22</accession>
<dbReference type="Gene3D" id="2.40.170.20">
    <property type="entry name" value="TonB-dependent receptor, beta-barrel domain"/>
    <property type="match status" value="1"/>
</dbReference>
<comment type="similarity">
    <text evidence="2 10 11">Belongs to the TonB-dependent receptor family.</text>
</comment>
<dbReference type="PROSITE" id="PS52016">
    <property type="entry name" value="TONB_DEPENDENT_REC_3"/>
    <property type="match status" value="1"/>
</dbReference>
<feature type="chain" id="PRO_5045214271" evidence="12">
    <location>
        <begin position="38"/>
        <end position="896"/>
    </location>
</feature>
<dbReference type="InterPro" id="IPR012910">
    <property type="entry name" value="Plug_dom"/>
</dbReference>
<organism evidence="15 16">
    <name type="scientific">Roseateles agri</name>
    <dbReference type="NCBI Taxonomy" id="3098619"/>
    <lineage>
        <taxon>Bacteria</taxon>
        <taxon>Pseudomonadati</taxon>
        <taxon>Pseudomonadota</taxon>
        <taxon>Betaproteobacteria</taxon>
        <taxon>Burkholderiales</taxon>
        <taxon>Sphaerotilaceae</taxon>
        <taxon>Roseateles</taxon>
    </lineage>
</organism>
<feature type="domain" description="TonB-dependent receptor-like beta-barrel" evidence="13">
    <location>
        <begin position="332"/>
        <end position="848"/>
    </location>
</feature>
<reference evidence="15 16" key="1">
    <citation type="submission" date="2023-11" db="EMBL/GenBank/DDBJ databases">
        <title>Paucibacter sp. nov., isolated from fresh soil in Korea.</title>
        <authorList>
            <person name="Le N.T.T."/>
        </authorList>
    </citation>
    <scope>NUCLEOTIDE SEQUENCE [LARGE SCALE GENOMIC DNA]</scope>
    <source>
        <strain evidence="15 16">R3-3</strain>
    </source>
</reference>
<dbReference type="Pfam" id="PF00593">
    <property type="entry name" value="TonB_dep_Rec_b-barrel"/>
    <property type="match status" value="1"/>
</dbReference>
<evidence type="ECO:0000313" key="15">
    <source>
        <dbReference type="EMBL" id="MDY0747374.1"/>
    </source>
</evidence>
<dbReference type="Proteomes" id="UP001285263">
    <property type="component" value="Unassembled WGS sequence"/>
</dbReference>
<evidence type="ECO:0000256" key="10">
    <source>
        <dbReference type="PROSITE-ProRule" id="PRU01360"/>
    </source>
</evidence>
<evidence type="ECO:0000256" key="6">
    <source>
        <dbReference type="ARBA" id="ARBA00023077"/>
    </source>
</evidence>
<dbReference type="EMBL" id="JAXCLA010000008">
    <property type="protein sequence ID" value="MDY0747374.1"/>
    <property type="molecule type" value="Genomic_DNA"/>
</dbReference>
<feature type="signal peptide" evidence="12">
    <location>
        <begin position="1"/>
        <end position="37"/>
    </location>
</feature>
<dbReference type="PANTHER" id="PTHR47234">
    <property type="match status" value="1"/>
</dbReference>
<evidence type="ECO:0000256" key="9">
    <source>
        <dbReference type="ARBA" id="ARBA00023237"/>
    </source>
</evidence>
<keyword evidence="6 11" id="KW-0798">TonB box</keyword>
<evidence type="ECO:0000256" key="3">
    <source>
        <dbReference type="ARBA" id="ARBA00022448"/>
    </source>
</evidence>
<dbReference type="Gene3D" id="2.170.130.10">
    <property type="entry name" value="TonB-dependent receptor, plug domain"/>
    <property type="match status" value="1"/>
</dbReference>
<dbReference type="RefSeq" id="WP_320425345.1">
    <property type="nucleotide sequence ID" value="NZ_JAXCLA010000008.1"/>
</dbReference>
<keyword evidence="12" id="KW-0732">Signal</keyword>
<keyword evidence="7 10" id="KW-0472">Membrane</keyword>
<evidence type="ECO:0000256" key="2">
    <source>
        <dbReference type="ARBA" id="ARBA00009810"/>
    </source>
</evidence>
<dbReference type="PANTHER" id="PTHR47234:SF2">
    <property type="entry name" value="TONB-DEPENDENT RECEPTOR"/>
    <property type="match status" value="1"/>
</dbReference>
<dbReference type="Pfam" id="PF07715">
    <property type="entry name" value="Plug"/>
    <property type="match status" value="1"/>
</dbReference>
<keyword evidence="8 15" id="KW-0675">Receptor</keyword>
<evidence type="ECO:0000259" key="13">
    <source>
        <dbReference type="Pfam" id="PF00593"/>
    </source>
</evidence>
<evidence type="ECO:0000256" key="1">
    <source>
        <dbReference type="ARBA" id="ARBA00004571"/>
    </source>
</evidence>
<dbReference type="InterPro" id="IPR036942">
    <property type="entry name" value="Beta-barrel_TonB_sf"/>
</dbReference>
<evidence type="ECO:0000256" key="8">
    <source>
        <dbReference type="ARBA" id="ARBA00023170"/>
    </source>
</evidence>
<dbReference type="InterPro" id="IPR037066">
    <property type="entry name" value="Plug_dom_sf"/>
</dbReference>
<dbReference type="CDD" id="cd01347">
    <property type="entry name" value="ligand_gated_channel"/>
    <property type="match status" value="1"/>
</dbReference>
<proteinExistence type="inferred from homology"/>
<evidence type="ECO:0000256" key="7">
    <source>
        <dbReference type="ARBA" id="ARBA00023136"/>
    </source>
</evidence>
<keyword evidence="5 10" id="KW-0812">Transmembrane</keyword>
<comment type="caution">
    <text evidence="15">The sequence shown here is derived from an EMBL/GenBank/DDBJ whole genome shotgun (WGS) entry which is preliminary data.</text>
</comment>
<evidence type="ECO:0000259" key="14">
    <source>
        <dbReference type="Pfam" id="PF07715"/>
    </source>
</evidence>
<keyword evidence="9 10" id="KW-0998">Cell outer membrane</keyword>
<dbReference type="SUPFAM" id="SSF56935">
    <property type="entry name" value="Porins"/>
    <property type="match status" value="1"/>
</dbReference>
<evidence type="ECO:0000256" key="4">
    <source>
        <dbReference type="ARBA" id="ARBA00022452"/>
    </source>
</evidence>
<evidence type="ECO:0000256" key="11">
    <source>
        <dbReference type="RuleBase" id="RU003357"/>
    </source>
</evidence>
<dbReference type="InterPro" id="IPR000531">
    <property type="entry name" value="Beta-barrel_TonB"/>
</dbReference>
<dbReference type="PROSITE" id="PS51257">
    <property type="entry name" value="PROKAR_LIPOPROTEIN"/>
    <property type="match status" value="1"/>
</dbReference>
<keyword evidence="3 10" id="KW-0813">Transport</keyword>
<sequence length="896" mass="94300">MQTLNMKKHAPRRVSAVSAVSVVAAACCLVAAGASQAQEAASGQDAEQLGRVVVTGSNLHRMSAETPSPVQVLTANDLKQSGYTSISDVLHGITANNMGSLSQANASAFAPGGGGVSLRGLTVGATLVLINGHRMAPYPMPDDGERDFVDLSSIPFDTIERIEVLKDGASAVYGSDAMAGVVNIILKHSFTGTTLTGEAGISGKGDGRTLHGSVTHGWGDLGADGYNTYVSLEYKSQNAILLSDRPYLAITDWTPYGGADLSSGASPFYQVQPKTENLNFLGKFTKKINDDWEFNVQGSVFNSKATQVGVFNGLSVDPDGTASIPTLKWGPANYSNPTVGTVGPITVPSSYIDAGWINLSDFGPQTQKASTTSYRLVTELSGTVGDWTIDASAGWTRAETKLSATNFLSASAFAAAVADGSYVIPSTVPANPYARISGVNYAALAPAASATSTSDLSFISGHISRDVMKLGGGPLSVGAGFDLIHKSLNEQFPPGFSSGDQSSPIYSFAQGSQNITAVYAEVAAPLTKQLEIDAAARMDRYNTYGSSATPKVGFKFTPTKEFTLRGTYAKGFRAPNAAEMGVSGSTSGVLSPVQDVLTGQTLSIPELQLSNPKLKPEKSDSYTLGIIFEPSEVLSFSIDYYDIKIKNQISSPGLLGSIQVAAAYDPANPATSPDNPYLAQLFRNPDGSISYETYKFVNASETHTNGVDLDVRTQIDLGSAGKLKADLAFTRVFKYDANFFGTNYPLAGTHGPGFVSGDTGTPKDRIVLTTTWSQGPLEMTGTLNYMSGITVLDPSYGYNTCADALPNTFPDGNVPAQFCKVPSFTTFNLTGKYTVSKKLSVHASIMNLFDRHAPYDLQTFGSTGNGAQNGGAAYNPALHQDGAVGRFFNVGASYTF</sequence>
<protein>
    <submittedName>
        <fullName evidence="15">TonB-dependent receptor</fullName>
    </submittedName>
</protein>
<keyword evidence="16" id="KW-1185">Reference proteome</keyword>
<comment type="subcellular location">
    <subcellularLocation>
        <location evidence="1 10">Cell outer membrane</location>
        <topology evidence="1 10">Multi-pass membrane protein</topology>
    </subcellularLocation>
</comment>
<evidence type="ECO:0000313" key="16">
    <source>
        <dbReference type="Proteomes" id="UP001285263"/>
    </source>
</evidence>
<gene>
    <name evidence="15" type="ORF">SNE35_22920</name>
</gene>
<dbReference type="InterPro" id="IPR039426">
    <property type="entry name" value="TonB-dep_rcpt-like"/>
</dbReference>
<keyword evidence="4 10" id="KW-1134">Transmembrane beta strand</keyword>
<evidence type="ECO:0000256" key="5">
    <source>
        <dbReference type="ARBA" id="ARBA00022692"/>
    </source>
</evidence>
<evidence type="ECO:0000256" key="12">
    <source>
        <dbReference type="SAM" id="SignalP"/>
    </source>
</evidence>
<feature type="domain" description="TonB-dependent receptor plug" evidence="14">
    <location>
        <begin position="65"/>
        <end position="181"/>
    </location>
</feature>